<name>A0A5J5F9D7_9PEZI</name>
<dbReference type="AlphaFoldDB" id="A0A5J5F9D7"/>
<reference evidence="11 12" key="1">
    <citation type="submission" date="2019-09" db="EMBL/GenBank/DDBJ databases">
        <title>Draft genome of the ectomycorrhizal ascomycete Sphaerosporella brunnea.</title>
        <authorList>
            <consortium name="DOE Joint Genome Institute"/>
            <person name="Benucci G.M."/>
            <person name="Marozzi G."/>
            <person name="Antonielli L."/>
            <person name="Sanchez S."/>
            <person name="Marco P."/>
            <person name="Wang X."/>
            <person name="Falini L.B."/>
            <person name="Barry K."/>
            <person name="Haridas S."/>
            <person name="Lipzen A."/>
            <person name="Labutti K."/>
            <person name="Grigoriev I.V."/>
            <person name="Murat C."/>
            <person name="Martin F."/>
            <person name="Albertini E."/>
            <person name="Donnini D."/>
            <person name="Bonito G."/>
        </authorList>
    </citation>
    <scope>NUCLEOTIDE SEQUENCE [LARGE SCALE GENOMIC DNA]</scope>
    <source>
        <strain evidence="11 12">Sb_GMNB300</strain>
    </source>
</reference>
<dbReference type="Proteomes" id="UP000326924">
    <property type="component" value="Unassembled WGS sequence"/>
</dbReference>
<dbReference type="InterPro" id="IPR034652">
    <property type="entry name" value="SRP68-RBD"/>
</dbReference>
<evidence type="ECO:0000256" key="9">
    <source>
        <dbReference type="ARBA" id="ARBA00029498"/>
    </source>
</evidence>
<evidence type="ECO:0000256" key="8">
    <source>
        <dbReference type="ARBA" id="ARBA00023274"/>
    </source>
</evidence>
<evidence type="ECO:0000256" key="1">
    <source>
        <dbReference type="ARBA" id="ARBA00004496"/>
    </source>
</evidence>
<evidence type="ECO:0000256" key="10">
    <source>
        <dbReference type="PIRNR" id="PIRNR038995"/>
    </source>
</evidence>
<comment type="caution">
    <text evidence="11">The sequence shown here is derived from an EMBL/GenBank/DDBJ whole genome shotgun (WGS) entry which is preliminary data.</text>
</comment>
<protein>
    <recommendedName>
        <fullName evidence="9 10">Signal recognition particle subunit SRP68</fullName>
        <shortName evidence="10">SRP68</shortName>
    </recommendedName>
</protein>
<dbReference type="Gene3D" id="1.10.3450.40">
    <property type="entry name" value="Signal recognition particle, SRP68 subunit, RNA-binding domain"/>
    <property type="match status" value="1"/>
</dbReference>
<dbReference type="GO" id="GO:0005047">
    <property type="term" value="F:signal recognition particle binding"/>
    <property type="evidence" value="ECO:0007669"/>
    <property type="project" value="InterPro"/>
</dbReference>
<dbReference type="InterPro" id="IPR026258">
    <property type="entry name" value="SRP68"/>
</dbReference>
<comment type="similarity">
    <text evidence="3 10">Belongs to the SRP68 family.</text>
</comment>
<evidence type="ECO:0000256" key="4">
    <source>
        <dbReference type="ARBA" id="ARBA00022490"/>
    </source>
</evidence>
<gene>
    <name evidence="11" type="ORF">FN846DRAFT_897280</name>
</gene>
<dbReference type="OrthoDB" id="10255118at2759"/>
<dbReference type="PANTHER" id="PTHR12860:SF0">
    <property type="entry name" value="SIGNAL RECOGNITION PARTICLE SUBUNIT SRP68"/>
    <property type="match status" value="1"/>
</dbReference>
<dbReference type="GO" id="GO:0005730">
    <property type="term" value="C:nucleolus"/>
    <property type="evidence" value="ECO:0007669"/>
    <property type="project" value="UniProtKB-SubCell"/>
</dbReference>
<keyword evidence="8 10" id="KW-0687">Ribonucleoprotein</keyword>
<keyword evidence="12" id="KW-1185">Reference proteome</keyword>
<dbReference type="PANTHER" id="PTHR12860">
    <property type="entry name" value="SIGNAL RECOGNITION PARTICLE 68 KDA PROTEIN"/>
    <property type="match status" value="1"/>
</dbReference>
<dbReference type="PIRSF" id="PIRSF038995">
    <property type="entry name" value="SRP68"/>
    <property type="match status" value="1"/>
</dbReference>
<dbReference type="EMBL" id="VXIS01000016">
    <property type="protein sequence ID" value="KAA8913304.1"/>
    <property type="molecule type" value="Genomic_DNA"/>
</dbReference>
<dbReference type="GO" id="GO:0006614">
    <property type="term" value="P:SRP-dependent cotranslational protein targeting to membrane"/>
    <property type="evidence" value="ECO:0007669"/>
    <property type="project" value="InterPro"/>
</dbReference>
<organism evidence="11 12">
    <name type="scientific">Sphaerosporella brunnea</name>
    <dbReference type="NCBI Taxonomy" id="1250544"/>
    <lineage>
        <taxon>Eukaryota</taxon>
        <taxon>Fungi</taxon>
        <taxon>Dikarya</taxon>
        <taxon>Ascomycota</taxon>
        <taxon>Pezizomycotina</taxon>
        <taxon>Pezizomycetes</taxon>
        <taxon>Pezizales</taxon>
        <taxon>Pyronemataceae</taxon>
        <taxon>Sphaerosporella</taxon>
    </lineage>
</organism>
<accession>A0A5J5F9D7</accession>
<proteinExistence type="inferred from homology"/>
<keyword evidence="6 10" id="KW-0733">Signal recognition particle</keyword>
<sequence length="562" mass="62758">MNITTAIHSQRVEARLIGDSNAYRSQCSRRLATLRKRLGRSNPKRYAAHAPLTPENLAQDPSHAQLLLLTSERAWAHAMHLKSLMSEDPTSASGATKRHIISRFHKAHKHANELFELLSTAESKATSTDCLEAAAYASSFQGFEAIEKERWEMALQAFAISRIVYSVLSANVKSEALQEQLTEIVDPSIRFSAYKLQLPRSMDIATIARQYFPRDKRPRLVAELEKLDVHVFAEPMDTDATVAGTVTSVTWRGRTAPVEEADISVQLSDAQTAEAAYYSQDQQGSTDAFDAVLLAWQNAVDSTRKAIDERQAEGMSMAEQKMQNLQLTWTVVNYSMICWRVGRNSVMISNIMRRPKKEVSGKKIGHLKEEVALYDAILQSLEQITNLPGVAADEAFTTELNAKGSFFRALRTSSIARSHALLGNRRNALALFHRAHQHISSTLPLLPTQPPEPSHRGLEVSQTDARALQEQLAGEVARYRALVEMDKALTWPADSKVDFEKGIVQWPPKVQPVPVKPLFLDIAWNFIEYPGTGTVKKQEQQQAENVAAAEEKKGLLGRLWGR</sequence>
<dbReference type="Pfam" id="PF16969">
    <property type="entry name" value="SRP68"/>
    <property type="match status" value="2"/>
</dbReference>
<evidence type="ECO:0000256" key="5">
    <source>
        <dbReference type="ARBA" id="ARBA00022884"/>
    </source>
</evidence>
<dbReference type="GO" id="GO:0005786">
    <property type="term" value="C:signal recognition particle, endoplasmic reticulum targeting"/>
    <property type="evidence" value="ECO:0007669"/>
    <property type="project" value="UniProtKB-KW"/>
</dbReference>
<keyword evidence="7" id="KW-0539">Nucleus</keyword>
<evidence type="ECO:0000256" key="7">
    <source>
        <dbReference type="ARBA" id="ARBA00023242"/>
    </source>
</evidence>
<evidence type="ECO:0000313" key="11">
    <source>
        <dbReference type="EMBL" id="KAA8913304.1"/>
    </source>
</evidence>
<evidence type="ECO:0000256" key="2">
    <source>
        <dbReference type="ARBA" id="ARBA00004604"/>
    </source>
</evidence>
<dbReference type="GO" id="GO:0008312">
    <property type="term" value="F:7S RNA binding"/>
    <property type="evidence" value="ECO:0007669"/>
    <property type="project" value="InterPro"/>
</dbReference>
<keyword evidence="5 10" id="KW-0694">RNA-binding</keyword>
<dbReference type="InterPro" id="IPR038253">
    <property type="entry name" value="SRP68_N_sf"/>
</dbReference>
<dbReference type="FunCoup" id="A0A5J5F9D7">
    <property type="interactions" value="1001"/>
</dbReference>
<evidence type="ECO:0000313" key="12">
    <source>
        <dbReference type="Proteomes" id="UP000326924"/>
    </source>
</evidence>
<comment type="subcellular location">
    <subcellularLocation>
        <location evidence="1 10">Cytoplasm</location>
    </subcellularLocation>
    <subcellularLocation>
        <location evidence="2">Nucleus</location>
        <location evidence="2">Nucleolus</location>
    </subcellularLocation>
</comment>
<keyword evidence="4 10" id="KW-0963">Cytoplasm</keyword>
<comment type="function">
    <text evidence="10">Component of the signal recognition particle (SRP) complex, a ribonucleoprotein complex that mediates the cotranslational targeting of secretory and membrane proteins to the endoplasmic reticulum (ER). The SRP complex interacts with the signal sequence in nascent secretory and membrane proteins and directs them to the membrane of the ER.</text>
</comment>
<dbReference type="InParanoid" id="A0A5J5F9D7"/>
<dbReference type="CDD" id="cd15481">
    <property type="entry name" value="SRP68-RBD"/>
    <property type="match status" value="1"/>
</dbReference>
<dbReference type="GO" id="GO:0030942">
    <property type="term" value="F:endoplasmic reticulum signal peptide binding"/>
    <property type="evidence" value="ECO:0007669"/>
    <property type="project" value="InterPro"/>
</dbReference>
<evidence type="ECO:0000256" key="3">
    <source>
        <dbReference type="ARBA" id="ARBA00009352"/>
    </source>
</evidence>
<evidence type="ECO:0000256" key="6">
    <source>
        <dbReference type="ARBA" id="ARBA00023135"/>
    </source>
</evidence>